<keyword evidence="2" id="KW-1185">Reference proteome</keyword>
<protein>
    <submittedName>
        <fullName evidence="1">Uncharacterized protein</fullName>
    </submittedName>
</protein>
<dbReference type="EMBL" id="JAANES010000001">
    <property type="protein sequence ID" value="MBS3018717.1"/>
    <property type="molecule type" value="Genomic_DNA"/>
</dbReference>
<accession>A0ABS5LQE4</accession>
<gene>
    <name evidence="1" type="ORF">DJFAAGMI_01449</name>
</gene>
<proteinExistence type="predicted"/>
<dbReference type="Proteomes" id="UP001647436">
    <property type="component" value="Unassembled WGS sequence"/>
</dbReference>
<comment type="caution">
    <text evidence="1">The sequence shown here is derived from an EMBL/GenBank/DDBJ whole genome shotgun (WGS) entry which is preliminary data.</text>
</comment>
<evidence type="ECO:0000313" key="2">
    <source>
        <dbReference type="Proteomes" id="UP001647436"/>
    </source>
</evidence>
<reference evidence="1 2" key="1">
    <citation type="submission" date="2020-03" db="EMBL/GenBank/DDBJ databases">
        <title>The role of nitrogen metabolism on polyethylene biodegradation.</title>
        <authorList>
            <person name="Peixoto J."/>
            <person name="Vizzotto C.S."/>
            <person name="Ramos A."/>
            <person name="Alves G."/>
            <person name="Steindorff A."/>
            <person name="Kruger R."/>
        </authorList>
    </citation>
    <scope>NUCLEOTIDE SEQUENCE [LARGE SCALE GENOMIC DNA]</scope>
    <source>
        <strain evidence="1 2">PE63</strain>
    </source>
</reference>
<name>A0ABS5LQE4_9BURK</name>
<evidence type="ECO:0000313" key="1">
    <source>
        <dbReference type="EMBL" id="MBS3018717.1"/>
    </source>
</evidence>
<sequence>MAKCISRRRRKLAPRRALAFMVSAGEAGAVELTLYAGRRSLSRELDARDVRTLVELLNQTSPQLTDLPSTGWCGSSWHQLSSICGSDTNA</sequence>
<organism evidence="1 2">
    <name type="scientific">Comamonas brasiliensis</name>
    <dbReference type="NCBI Taxonomy" id="1812482"/>
    <lineage>
        <taxon>Bacteria</taxon>
        <taxon>Pseudomonadati</taxon>
        <taxon>Pseudomonadota</taxon>
        <taxon>Betaproteobacteria</taxon>
        <taxon>Burkholderiales</taxon>
        <taxon>Comamonadaceae</taxon>
        <taxon>Comamonas</taxon>
    </lineage>
</organism>